<dbReference type="Proteomes" id="UP000762676">
    <property type="component" value="Unassembled WGS sequence"/>
</dbReference>
<dbReference type="PANTHER" id="PTHR45871">
    <property type="entry name" value="N-ACETYLGLUCOSAMINYL-PHOSPHATIDYLINOSITOL BIOSYNTHETIC PROTEIN"/>
    <property type="match status" value="1"/>
</dbReference>
<feature type="region of interest" description="Disordered" evidence="1">
    <location>
        <begin position="131"/>
        <end position="150"/>
    </location>
</feature>
<protein>
    <submittedName>
        <fullName evidence="2">Phosphatidylinositol N-acetylglucosaminyltransferase subunit A</fullName>
    </submittedName>
</protein>
<keyword evidence="3" id="KW-1185">Reference proteome</keyword>
<gene>
    <name evidence="2" type="ORF">ElyMa_006069900</name>
</gene>
<dbReference type="GO" id="GO:0000506">
    <property type="term" value="C:glycosylphosphatidylinositol-N-acetylglucosaminyltransferase (GPI-GnT) complex"/>
    <property type="evidence" value="ECO:0007669"/>
    <property type="project" value="TreeGrafter"/>
</dbReference>
<dbReference type="GO" id="GO:0017176">
    <property type="term" value="F:phosphatidylinositol N-acetylglucosaminyltransferase activity"/>
    <property type="evidence" value="ECO:0007669"/>
    <property type="project" value="TreeGrafter"/>
</dbReference>
<sequence length="150" mass="17015">MPPGLIYLAEPTSEALTKELEKAIEDRIAGRQPDPFELHKRIKTLYSWRHVASRTESVYHTVQDTPLPDLSTRLQHFRQCGPVSGKLFMLTAILNLVWLLVLQYIWPAESIEPAEHFGDVKGCLPNLSQNDHTASSKLQSRVSSNTPRKL</sequence>
<evidence type="ECO:0000256" key="1">
    <source>
        <dbReference type="SAM" id="MobiDB-lite"/>
    </source>
</evidence>
<evidence type="ECO:0000313" key="2">
    <source>
        <dbReference type="EMBL" id="GFR87183.1"/>
    </source>
</evidence>
<dbReference type="EMBL" id="BMAT01012165">
    <property type="protein sequence ID" value="GFR87183.1"/>
    <property type="molecule type" value="Genomic_DNA"/>
</dbReference>
<evidence type="ECO:0000313" key="3">
    <source>
        <dbReference type="Proteomes" id="UP000762676"/>
    </source>
</evidence>
<comment type="caution">
    <text evidence="2">The sequence shown here is derived from an EMBL/GenBank/DDBJ whole genome shotgun (WGS) entry which is preliminary data.</text>
</comment>
<reference evidence="2 3" key="1">
    <citation type="journal article" date="2021" name="Elife">
        <title>Chloroplast acquisition without the gene transfer in kleptoplastic sea slugs, Plakobranchus ocellatus.</title>
        <authorList>
            <person name="Maeda T."/>
            <person name="Takahashi S."/>
            <person name="Yoshida T."/>
            <person name="Shimamura S."/>
            <person name="Takaki Y."/>
            <person name="Nagai Y."/>
            <person name="Toyoda A."/>
            <person name="Suzuki Y."/>
            <person name="Arimoto A."/>
            <person name="Ishii H."/>
            <person name="Satoh N."/>
            <person name="Nishiyama T."/>
            <person name="Hasebe M."/>
            <person name="Maruyama T."/>
            <person name="Minagawa J."/>
            <person name="Obokata J."/>
            <person name="Shigenobu S."/>
        </authorList>
    </citation>
    <scope>NUCLEOTIDE SEQUENCE [LARGE SCALE GENOMIC DNA]</scope>
</reference>
<dbReference type="GO" id="GO:0006506">
    <property type="term" value="P:GPI anchor biosynthetic process"/>
    <property type="evidence" value="ECO:0007669"/>
    <property type="project" value="TreeGrafter"/>
</dbReference>
<organism evidence="2 3">
    <name type="scientific">Elysia marginata</name>
    <dbReference type="NCBI Taxonomy" id="1093978"/>
    <lineage>
        <taxon>Eukaryota</taxon>
        <taxon>Metazoa</taxon>
        <taxon>Spiralia</taxon>
        <taxon>Lophotrochozoa</taxon>
        <taxon>Mollusca</taxon>
        <taxon>Gastropoda</taxon>
        <taxon>Heterobranchia</taxon>
        <taxon>Euthyneura</taxon>
        <taxon>Panpulmonata</taxon>
        <taxon>Sacoglossa</taxon>
        <taxon>Placobranchoidea</taxon>
        <taxon>Plakobranchidae</taxon>
        <taxon>Elysia</taxon>
    </lineage>
</organism>
<keyword evidence="2" id="KW-0328">Glycosyltransferase</keyword>
<dbReference type="PANTHER" id="PTHR45871:SF1">
    <property type="entry name" value="PHOSPHATIDYLINOSITOL N-ACETYLGLUCOSAMINYLTRANSFERASE SUBUNIT A"/>
    <property type="match status" value="1"/>
</dbReference>
<accession>A0AAV4GQG9</accession>
<keyword evidence="2" id="KW-0808">Transferase</keyword>
<dbReference type="AlphaFoldDB" id="A0AAV4GQG9"/>
<proteinExistence type="predicted"/>
<name>A0AAV4GQG9_9GAST</name>